<keyword evidence="4" id="KW-1185">Reference proteome</keyword>
<dbReference type="Gene3D" id="2.40.50.100">
    <property type="match status" value="1"/>
</dbReference>
<dbReference type="EMBL" id="CP002116">
    <property type="protein sequence ID" value="ADK82041.1"/>
    <property type="molecule type" value="Genomic_DNA"/>
</dbReference>
<dbReference type="eggNOG" id="COG3608">
    <property type="taxonomic scope" value="Bacteria"/>
</dbReference>
<dbReference type="OrthoDB" id="9815497at2"/>
<dbReference type="InterPro" id="IPR036188">
    <property type="entry name" value="FAD/NAD-bd_sf"/>
</dbReference>
<evidence type="ECO:0000313" key="4">
    <source>
        <dbReference type="Proteomes" id="UP000002318"/>
    </source>
</evidence>
<dbReference type="PANTHER" id="PTHR30388:SF6">
    <property type="entry name" value="XANTHINE DEHYDROGENASE SUBUNIT A-RELATED"/>
    <property type="match status" value="1"/>
</dbReference>
<feature type="domain" description="XdhC- CoxI" evidence="1">
    <location>
        <begin position="12"/>
        <end position="75"/>
    </location>
</feature>
<evidence type="ECO:0000259" key="1">
    <source>
        <dbReference type="Pfam" id="PF02625"/>
    </source>
</evidence>
<proteinExistence type="predicted"/>
<accession>E1R3S0</accession>
<dbReference type="eggNOG" id="COG1975">
    <property type="taxonomic scope" value="Bacteria"/>
</dbReference>
<dbReference type="PANTHER" id="PTHR30388">
    <property type="entry name" value="ALDEHYDE OXIDOREDUCTASE MOLYBDENUM COFACTOR ASSEMBLY PROTEIN"/>
    <property type="match status" value="1"/>
</dbReference>
<dbReference type="AlphaFoldDB" id="E1R3S0"/>
<dbReference type="InterPro" id="IPR003777">
    <property type="entry name" value="XdhC_CoxI"/>
</dbReference>
<dbReference type="InterPro" id="IPR052698">
    <property type="entry name" value="MoCofactor_Util/Proc"/>
</dbReference>
<sequence>MNLFEKAAQLSAEHTPFAVATIVSSSGSTPRSKAKMIVLSNGKSFGTIGGGPVEGIVIEEALQCIRFDRSTLLEYALDKGDKGDKGDKVESITMECGGSLKVFIECVNPGPRLVLVGGGHVSLEIAKVAAELGFRVEVVEERAEFCSAERFPMAAKLYLENNLEEAMASLPSDPSSFIIIATNSSDERALRYFVGKSFIYLGMLGSRRKVRLLMDKLADEGVPQAQLAGIRAPIGLDIGAETPQEIAISIAAELLAVRSGHTGVPLSGDHPKRVVVRGGGDIATGTICRLFRSGFEVVVLEIKHPTVIRRSVAFAQAMFDGTMVVEGIIACRVESFEEIEAVLTEGKIPVIADPEGSLIPALRPAAVVDAILAKKNLGTHKKMAPAVIGLGPGFSAGDDVDAVIETNRGHHLGSVILHGQAQANTNVPGNISGVSAKRVIRAPVAGIIEELCALGDIVRSGDPVMAIRGKDGQKDIVTAPIDGMVRGLIKGGSEVTKEFKIGDVDPRGEKADFTTVSDKARAVAGGVLEAILMLLARRKKIV</sequence>
<dbReference type="Pfam" id="PF02625">
    <property type="entry name" value="XdhC_CoxI"/>
    <property type="match status" value="1"/>
</dbReference>
<gene>
    <name evidence="3" type="ordered locus">Spirs_2938</name>
</gene>
<dbReference type="InterPro" id="IPR017695">
    <property type="entry name" value="Se-dep_Mo_hydrolase_YqeB"/>
</dbReference>
<name>E1R3S0_SEDSS</name>
<dbReference type="Gene3D" id="3.40.50.720">
    <property type="entry name" value="NAD(P)-binding Rossmann-like Domain"/>
    <property type="match status" value="1"/>
</dbReference>
<evidence type="ECO:0000313" key="3">
    <source>
        <dbReference type="EMBL" id="ADK82041.1"/>
    </source>
</evidence>
<reference evidence="3 4" key="1">
    <citation type="journal article" date="2010" name="Stand. Genomic Sci.">
        <title>Complete genome sequence of Spirochaeta smaragdinae type strain (SEBR 4228).</title>
        <authorList>
            <person name="Mavromatis K."/>
            <person name="Yasawong M."/>
            <person name="Chertkov O."/>
            <person name="Lapidus A."/>
            <person name="Lucas S."/>
            <person name="Nolan M."/>
            <person name="Del Rio T.G."/>
            <person name="Tice H."/>
            <person name="Cheng J.F."/>
            <person name="Pitluck S."/>
            <person name="Liolios K."/>
            <person name="Ivanova N."/>
            <person name="Tapia R."/>
            <person name="Han C."/>
            <person name="Bruce D."/>
            <person name="Goodwin L."/>
            <person name="Pati A."/>
            <person name="Chen A."/>
            <person name="Palaniappan K."/>
            <person name="Land M."/>
            <person name="Hauser L."/>
            <person name="Chang Y.J."/>
            <person name="Jeffries C.D."/>
            <person name="Detter J.C."/>
            <person name="Rohde M."/>
            <person name="Brambilla E."/>
            <person name="Spring S."/>
            <person name="Goker M."/>
            <person name="Sikorski J."/>
            <person name="Woyke T."/>
            <person name="Bristow J."/>
            <person name="Eisen J.A."/>
            <person name="Markowitz V."/>
            <person name="Hugenholtz P."/>
            <person name="Klenk H.P."/>
            <person name="Kyrpides N.C."/>
        </authorList>
    </citation>
    <scope>NUCLEOTIDE SEQUENCE [LARGE SCALE GENOMIC DNA]</scope>
    <source>
        <strain evidence="4">DSM 11293 / JCM 15392 / SEBR 4228</strain>
    </source>
</reference>
<dbReference type="KEGG" id="ssm:Spirs_2938"/>
<organism evidence="3 4">
    <name type="scientific">Sediminispirochaeta smaragdinae (strain DSM 11293 / JCM 15392 / SEBR 4228)</name>
    <name type="common">Spirochaeta smaragdinae</name>
    <dbReference type="NCBI Taxonomy" id="573413"/>
    <lineage>
        <taxon>Bacteria</taxon>
        <taxon>Pseudomonadati</taxon>
        <taxon>Spirochaetota</taxon>
        <taxon>Spirochaetia</taxon>
        <taxon>Spirochaetales</taxon>
        <taxon>Spirochaetaceae</taxon>
        <taxon>Sediminispirochaeta</taxon>
    </lineage>
</organism>
<dbReference type="InterPro" id="IPR027051">
    <property type="entry name" value="XdhC_Rossmann_dom"/>
</dbReference>
<protein>
    <submittedName>
        <fullName evidence="3">Selenium-dependent molybdenum hydroxylase system protein, YqeB family</fullName>
    </submittedName>
</protein>
<dbReference type="RefSeq" id="WP_013255500.1">
    <property type="nucleotide sequence ID" value="NC_014364.1"/>
</dbReference>
<dbReference type="SUPFAM" id="SSF51905">
    <property type="entry name" value="FAD/NAD(P)-binding domain"/>
    <property type="match status" value="1"/>
</dbReference>
<dbReference type="Pfam" id="PF13478">
    <property type="entry name" value="XdhC_C"/>
    <property type="match status" value="1"/>
</dbReference>
<dbReference type="NCBIfam" id="TIGR03309">
    <property type="entry name" value="matur_yqeB"/>
    <property type="match status" value="1"/>
</dbReference>
<evidence type="ECO:0000259" key="2">
    <source>
        <dbReference type="Pfam" id="PF13478"/>
    </source>
</evidence>
<dbReference type="Proteomes" id="UP000002318">
    <property type="component" value="Chromosome"/>
</dbReference>
<dbReference type="HOGENOM" id="CLU_513549_0_0_12"/>
<feature type="domain" description="XdhC Rossmann" evidence="2">
    <location>
        <begin position="113"/>
        <end position="254"/>
    </location>
</feature>
<dbReference type="STRING" id="573413.Spirs_2938"/>